<dbReference type="PROSITE" id="PS01124">
    <property type="entry name" value="HTH_ARAC_FAMILY_2"/>
    <property type="match status" value="1"/>
</dbReference>
<name>A0A645BHB5_9ZZZZ</name>
<dbReference type="InterPro" id="IPR020449">
    <property type="entry name" value="Tscrpt_reg_AraC-type_HTH"/>
</dbReference>
<dbReference type="PANTHER" id="PTHR43280:SF28">
    <property type="entry name" value="HTH-TYPE TRANSCRIPTIONAL ACTIVATOR RHAS"/>
    <property type="match status" value="1"/>
</dbReference>
<evidence type="ECO:0000256" key="2">
    <source>
        <dbReference type="ARBA" id="ARBA00023125"/>
    </source>
</evidence>
<gene>
    <name evidence="5" type="primary">rhaR_108</name>
    <name evidence="5" type="ORF">SDC9_111453</name>
</gene>
<dbReference type="Gene3D" id="1.10.10.60">
    <property type="entry name" value="Homeodomain-like"/>
    <property type="match status" value="2"/>
</dbReference>
<proteinExistence type="predicted"/>
<evidence type="ECO:0000256" key="1">
    <source>
        <dbReference type="ARBA" id="ARBA00023015"/>
    </source>
</evidence>
<evidence type="ECO:0000256" key="3">
    <source>
        <dbReference type="ARBA" id="ARBA00023163"/>
    </source>
</evidence>
<protein>
    <submittedName>
        <fullName evidence="5">HTH-type transcriptional activator RhaR</fullName>
    </submittedName>
</protein>
<evidence type="ECO:0000313" key="5">
    <source>
        <dbReference type="EMBL" id="MPM64566.1"/>
    </source>
</evidence>
<feature type="domain" description="HTH araC/xylS-type" evidence="4">
    <location>
        <begin position="88"/>
        <end position="186"/>
    </location>
</feature>
<keyword evidence="2" id="KW-0238">DNA-binding</keyword>
<keyword evidence="1" id="KW-0805">Transcription regulation</keyword>
<dbReference type="PANTHER" id="PTHR43280">
    <property type="entry name" value="ARAC-FAMILY TRANSCRIPTIONAL REGULATOR"/>
    <property type="match status" value="1"/>
</dbReference>
<dbReference type="InterPro" id="IPR018062">
    <property type="entry name" value="HTH_AraC-typ_CS"/>
</dbReference>
<reference evidence="5" key="1">
    <citation type="submission" date="2019-08" db="EMBL/GenBank/DDBJ databases">
        <authorList>
            <person name="Kucharzyk K."/>
            <person name="Murdoch R.W."/>
            <person name="Higgins S."/>
            <person name="Loffler F."/>
        </authorList>
    </citation>
    <scope>NUCLEOTIDE SEQUENCE</scope>
</reference>
<dbReference type="PROSITE" id="PS00041">
    <property type="entry name" value="HTH_ARAC_FAMILY_1"/>
    <property type="match status" value="1"/>
</dbReference>
<dbReference type="Pfam" id="PF12833">
    <property type="entry name" value="HTH_18"/>
    <property type="match status" value="1"/>
</dbReference>
<dbReference type="InterPro" id="IPR009057">
    <property type="entry name" value="Homeodomain-like_sf"/>
</dbReference>
<dbReference type="PRINTS" id="PR00032">
    <property type="entry name" value="HTHARAC"/>
</dbReference>
<organism evidence="5">
    <name type="scientific">bioreactor metagenome</name>
    <dbReference type="NCBI Taxonomy" id="1076179"/>
    <lineage>
        <taxon>unclassified sequences</taxon>
        <taxon>metagenomes</taxon>
        <taxon>ecological metagenomes</taxon>
    </lineage>
</organism>
<accession>A0A645BHB5</accession>
<sequence>MIEELLKTQTRPQKARLEMIRLIGRVEEYCIRCGVPEAKINAYSEAAISQILSCSFIFNTKACFLAYFEQVAPALMESGAEEGYSFQIPVLAYIAEHYAENIRLTDLAEATGFSEGHFARIFRAKFEKTFVQYLTEYRMERSKELLTNTHLPIEQIADRVGLNSYSYFCTCFKRVCGISPGTYRNLESKILK</sequence>
<dbReference type="GO" id="GO:0003700">
    <property type="term" value="F:DNA-binding transcription factor activity"/>
    <property type="evidence" value="ECO:0007669"/>
    <property type="project" value="InterPro"/>
</dbReference>
<dbReference type="SMART" id="SM00342">
    <property type="entry name" value="HTH_ARAC"/>
    <property type="match status" value="1"/>
</dbReference>
<dbReference type="EMBL" id="VSSQ01020021">
    <property type="protein sequence ID" value="MPM64566.1"/>
    <property type="molecule type" value="Genomic_DNA"/>
</dbReference>
<evidence type="ECO:0000259" key="4">
    <source>
        <dbReference type="PROSITE" id="PS01124"/>
    </source>
</evidence>
<dbReference type="GO" id="GO:0043565">
    <property type="term" value="F:sequence-specific DNA binding"/>
    <property type="evidence" value="ECO:0007669"/>
    <property type="project" value="InterPro"/>
</dbReference>
<dbReference type="InterPro" id="IPR018060">
    <property type="entry name" value="HTH_AraC"/>
</dbReference>
<keyword evidence="3" id="KW-0804">Transcription</keyword>
<dbReference type="SUPFAM" id="SSF46689">
    <property type="entry name" value="Homeodomain-like"/>
    <property type="match status" value="2"/>
</dbReference>
<comment type="caution">
    <text evidence="5">The sequence shown here is derived from an EMBL/GenBank/DDBJ whole genome shotgun (WGS) entry which is preliminary data.</text>
</comment>
<dbReference type="AlphaFoldDB" id="A0A645BHB5"/>